<evidence type="ECO:0000313" key="2">
    <source>
        <dbReference type="EMBL" id="VDM17966.1"/>
    </source>
</evidence>
<feature type="transmembrane region" description="Helical" evidence="1">
    <location>
        <begin position="7"/>
        <end position="31"/>
    </location>
</feature>
<protein>
    <submittedName>
        <fullName evidence="2">Uncharacterized protein</fullName>
    </submittedName>
</protein>
<gene>
    <name evidence="2" type="ORF">WBA_LOCUS9932</name>
</gene>
<reference evidence="2 3" key="1">
    <citation type="submission" date="2018-11" db="EMBL/GenBank/DDBJ databases">
        <authorList>
            <consortium name="Pathogen Informatics"/>
        </authorList>
    </citation>
    <scope>NUCLEOTIDE SEQUENCE [LARGE SCALE GENOMIC DNA]</scope>
</reference>
<sequence>MKAVHNLFIFLMHFFSALIRVISDSISFLFIDFFYSR</sequence>
<accession>A0A3P7EEA8</accession>
<name>A0A3P7EEA8_WUCBA</name>
<evidence type="ECO:0000313" key="3">
    <source>
        <dbReference type="Proteomes" id="UP000270924"/>
    </source>
</evidence>
<organism evidence="2 3">
    <name type="scientific">Wuchereria bancrofti</name>
    <dbReference type="NCBI Taxonomy" id="6293"/>
    <lineage>
        <taxon>Eukaryota</taxon>
        <taxon>Metazoa</taxon>
        <taxon>Ecdysozoa</taxon>
        <taxon>Nematoda</taxon>
        <taxon>Chromadorea</taxon>
        <taxon>Rhabditida</taxon>
        <taxon>Spirurina</taxon>
        <taxon>Spiruromorpha</taxon>
        <taxon>Filarioidea</taxon>
        <taxon>Onchocercidae</taxon>
        <taxon>Wuchereria</taxon>
    </lineage>
</organism>
<dbReference type="EMBL" id="UYWW01010604">
    <property type="protein sequence ID" value="VDM17966.1"/>
    <property type="molecule type" value="Genomic_DNA"/>
</dbReference>
<keyword evidence="1" id="KW-1133">Transmembrane helix</keyword>
<keyword evidence="3" id="KW-1185">Reference proteome</keyword>
<evidence type="ECO:0000256" key="1">
    <source>
        <dbReference type="SAM" id="Phobius"/>
    </source>
</evidence>
<dbReference type="Proteomes" id="UP000270924">
    <property type="component" value="Unassembled WGS sequence"/>
</dbReference>
<keyword evidence="1" id="KW-0812">Transmembrane</keyword>
<keyword evidence="1" id="KW-0472">Membrane</keyword>
<dbReference type="InParanoid" id="A0A3P7EEA8"/>
<dbReference type="AlphaFoldDB" id="A0A3P7EEA8"/>
<proteinExistence type="predicted"/>